<feature type="transmembrane region" description="Helical" evidence="8">
    <location>
        <begin position="254"/>
        <end position="280"/>
    </location>
</feature>
<dbReference type="CDD" id="cd06550">
    <property type="entry name" value="TM_ABC_iron-siderophores_like"/>
    <property type="match status" value="1"/>
</dbReference>
<dbReference type="FunFam" id="1.10.3470.10:FF:000001">
    <property type="entry name" value="Vitamin B12 ABC transporter permease BtuC"/>
    <property type="match status" value="1"/>
</dbReference>
<accession>A0A1I7JL60</accession>
<feature type="transmembrane region" description="Helical" evidence="8">
    <location>
        <begin position="164"/>
        <end position="186"/>
    </location>
</feature>
<dbReference type="InterPro" id="IPR037294">
    <property type="entry name" value="ABC_BtuC-like"/>
</dbReference>
<evidence type="ECO:0000313" key="9">
    <source>
        <dbReference type="EMBL" id="SFU85914.1"/>
    </source>
</evidence>
<dbReference type="STRING" id="392015.SAMN05421543_110115"/>
<dbReference type="Gene3D" id="1.10.3470.10">
    <property type="entry name" value="ABC transporter involved in vitamin B12 uptake, BtuC"/>
    <property type="match status" value="1"/>
</dbReference>
<keyword evidence="4" id="KW-1003">Cell membrane</keyword>
<evidence type="ECO:0000256" key="4">
    <source>
        <dbReference type="ARBA" id="ARBA00022475"/>
    </source>
</evidence>
<feature type="transmembrane region" description="Helical" evidence="8">
    <location>
        <begin position="103"/>
        <end position="122"/>
    </location>
</feature>
<keyword evidence="3" id="KW-0813">Transport</keyword>
<feature type="transmembrane region" description="Helical" evidence="8">
    <location>
        <begin position="21"/>
        <end position="43"/>
    </location>
</feature>
<proteinExistence type="inferred from homology"/>
<protein>
    <submittedName>
        <fullName evidence="9">Iron complex transport system permease protein</fullName>
    </submittedName>
</protein>
<dbReference type="GO" id="GO:0005886">
    <property type="term" value="C:plasma membrane"/>
    <property type="evidence" value="ECO:0007669"/>
    <property type="project" value="UniProtKB-SubCell"/>
</dbReference>
<evidence type="ECO:0000256" key="2">
    <source>
        <dbReference type="ARBA" id="ARBA00007935"/>
    </source>
</evidence>
<sequence length="346" mass="36742">MTEHTVRLSVRTDKPRMRVTGTLCVLAALLVVAFFVSMNTGYIRLSPLDVIRTLAGAGTGQQELILYHFRLPRIIMSIFIGIGFAISGCILQGVSRNALADPGILGINAGASLMVILFTFAYPTNEDVPVFMVPLLALAGGGLAAGLTHALSIRRHEGLSPVRLVLSGIAVAAGLDAAMIILTVKLSPERYQYVLEWMSGSIWGTSWPFVLALLPWLVVLLPMVYRKSNVLNVLGLGDEMAIGLGAKLDRERKALMVLAVGLSCACVAVGANISFAGLIAPHIARRLVGSNHRYQLAAAGLTGALLLLVADTIGRCILQPSEVPTGIVVAVMGAPYFLYLLAKSDS</sequence>
<keyword evidence="6 8" id="KW-1133">Transmembrane helix</keyword>
<dbReference type="AlphaFoldDB" id="A0A1I7JL60"/>
<evidence type="ECO:0000256" key="3">
    <source>
        <dbReference type="ARBA" id="ARBA00022448"/>
    </source>
</evidence>
<dbReference type="Proteomes" id="UP000183508">
    <property type="component" value="Unassembled WGS sequence"/>
</dbReference>
<evidence type="ECO:0000256" key="1">
    <source>
        <dbReference type="ARBA" id="ARBA00004651"/>
    </source>
</evidence>
<comment type="subcellular location">
    <subcellularLocation>
        <location evidence="1">Cell membrane</location>
        <topology evidence="1">Multi-pass membrane protein</topology>
    </subcellularLocation>
</comment>
<keyword evidence="5 8" id="KW-0812">Transmembrane</keyword>
<dbReference type="PANTHER" id="PTHR30472">
    <property type="entry name" value="FERRIC ENTEROBACTIN TRANSPORT SYSTEM PERMEASE PROTEIN"/>
    <property type="match status" value="1"/>
</dbReference>
<evidence type="ECO:0000256" key="7">
    <source>
        <dbReference type="ARBA" id="ARBA00023136"/>
    </source>
</evidence>
<dbReference type="GO" id="GO:0033214">
    <property type="term" value="P:siderophore-iron import into cell"/>
    <property type="evidence" value="ECO:0007669"/>
    <property type="project" value="TreeGrafter"/>
</dbReference>
<keyword evidence="7 8" id="KW-0472">Membrane</keyword>
<evidence type="ECO:0000313" key="10">
    <source>
        <dbReference type="Proteomes" id="UP000183508"/>
    </source>
</evidence>
<keyword evidence="10" id="KW-1185">Reference proteome</keyword>
<evidence type="ECO:0000256" key="8">
    <source>
        <dbReference type="SAM" id="Phobius"/>
    </source>
</evidence>
<reference evidence="10" key="1">
    <citation type="submission" date="2016-10" db="EMBL/GenBank/DDBJ databases">
        <authorList>
            <person name="Varghese N."/>
        </authorList>
    </citation>
    <scope>NUCLEOTIDE SEQUENCE [LARGE SCALE GENOMIC DNA]</scope>
    <source>
        <strain evidence="10">DSM 17980</strain>
    </source>
</reference>
<dbReference type="GO" id="GO:0022857">
    <property type="term" value="F:transmembrane transporter activity"/>
    <property type="evidence" value="ECO:0007669"/>
    <property type="project" value="InterPro"/>
</dbReference>
<organism evidence="9 10">
    <name type="scientific">Alicyclobacillus macrosporangiidus</name>
    <dbReference type="NCBI Taxonomy" id="392015"/>
    <lineage>
        <taxon>Bacteria</taxon>
        <taxon>Bacillati</taxon>
        <taxon>Bacillota</taxon>
        <taxon>Bacilli</taxon>
        <taxon>Bacillales</taxon>
        <taxon>Alicyclobacillaceae</taxon>
        <taxon>Alicyclobacillus</taxon>
    </lineage>
</organism>
<evidence type="ECO:0000256" key="6">
    <source>
        <dbReference type="ARBA" id="ARBA00022989"/>
    </source>
</evidence>
<feature type="transmembrane region" description="Helical" evidence="8">
    <location>
        <begin position="206"/>
        <end position="225"/>
    </location>
</feature>
<name>A0A1I7JL60_9BACL</name>
<gene>
    <name evidence="9" type="ORF">SAMN05421543_110115</name>
</gene>
<evidence type="ECO:0000256" key="5">
    <source>
        <dbReference type="ARBA" id="ARBA00022692"/>
    </source>
</evidence>
<dbReference type="EMBL" id="FPBV01000010">
    <property type="protein sequence ID" value="SFU85914.1"/>
    <property type="molecule type" value="Genomic_DNA"/>
</dbReference>
<dbReference type="PANTHER" id="PTHR30472:SF64">
    <property type="entry name" value="IRON(3+)-HYDROXAMATE IMPORT SYSTEM PERMEASE PROTEIN FHUG"/>
    <property type="match status" value="1"/>
</dbReference>
<dbReference type="RefSeq" id="WP_074952602.1">
    <property type="nucleotide sequence ID" value="NZ_FPBV01000010.1"/>
</dbReference>
<dbReference type="SUPFAM" id="SSF81345">
    <property type="entry name" value="ABC transporter involved in vitamin B12 uptake, BtuC"/>
    <property type="match status" value="1"/>
</dbReference>
<comment type="similarity">
    <text evidence="2">Belongs to the binding-protein-dependent transport system permease family. FecCD subfamily.</text>
</comment>
<dbReference type="InterPro" id="IPR000522">
    <property type="entry name" value="ABC_transptr_permease_BtuC"/>
</dbReference>
<dbReference type="Pfam" id="PF01032">
    <property type="entry name" value="FecCD"/>
    <property type="match status" value="1"/>
</dbReference>
<feature type="transmembrane region" description="Helical" evidence="8">
    <location>
        <begin position="322"/>
        <end position="342"/>
    </location>
</feature>
<feature type="transmembrane region" description="Helical" evidence="8">
    <location>
        <begin position="74"/>
        <end position="91"/>
    </location>
</feature>
<feature type="transmembrane region" description="Helical" evidence="8">
    <location>
        <begin position="292"/>
        <end position="310"/>
    </location>
</feature>
<feature type="transmembrane region" description="Helical" evidence="8">
    <location>
        <begin position="128"/>
        <end position="152"/>
    </location>
</feature>